<gene>
    <name evidence="4" type="ORF">ACFOOL_14625</name>
</gene>
<comment type="similarity">
    <text evidence="1">Belongs to the short-chain dehydrogenases/reductases (SDR) family.</text>
</comment>
<dbReference type="InterPro" id="IPR002347">
    <property type="entry name" value="SDR_fam"/>
</dbReference>
<evidence type="ECO:0000256" key="2">
    <source>
        <dbReference type="ARBA" id="ARBA00023002"/>
    </source>
</evidence>
<name>A0ABV7X340_9HYPH</name>
<dbReference type="Pfam" id="PF13561">
    <property type="entry name" value="adh_short_C2"/>
    <property type="match status" value="1"/>
</dbReference>
<dbReference type="InterPro" id="IPR057326">
    <property type="entry name" value="KR_dom"/>
</dbReference>
<dbReference type="PRINTS" id="PR00081">
    <property type="entry name" value="GDHRDH"/>
</dbReference>
<dbReference type="NCBIfam" id="NF005681">
    <property type="entry name" value="PRK07478.1"/>
    <property type="match status" value="1"/>
</dbReference>
<proteinExistence type="inferred from homology"/>
<protein>
    <submittedName>
        <fullName evidence="4">SDR family oxidoreductase</fullName>
    </submittedName>
</protein>
<dbReference type="SMART" id="SM00822">
    <property type="entry name" value="PKS_KR"/>
    <property type="match status" value="1"/>
</dbReference>
<dbReference type="Proteomes" id="UP001595613">
    <property type="component" value="Unassembled WGS sequence"/>
</dbReference>
<dbReference type="InterPro" id="IPR036291">
    <property type="entry name" value="NAD(P)-bd_dom_sf"/>
</dbReference>
<dbReference type="Gene3D" id="3.40.50.720">
    <property type="entry name" value="NAD(P)-binding Rossmann-like Domain"/>
    <property type="match status" value="1"/>
</dbReference>
<keyword evidence="2" id="KW-0560">Oxidoreductase</keyword>
<evidence type="ECO:0000313" key="4">
    <source>
        <dbReference type="EMBL" id="MFC3705986.1"/>
    </source>
</evidence>
<sequence>MSRLQNKVAIITGATSGIGLAAARLFAHEGASLILSGRREDALGALSEEIREAGGKAFAVAGDVKSSDHAKACVDAAIDQFGGLDIAFNNAGASGASGSITDISEDGWRDTIDTNLTSAFLGAKHQVPAMLERGGGSLIFTSSFVGNTVGFPGMAAYAASKAGLIGLVQVLAAEFGQGGVRANVLSPGGVDTPSNAANAPGAAPETRAFIEGLHAMKRLGKPEELAEAALYLASDASSFMTGASLLVDGGVSITRT</sequence>
<evidence type="ECO:0000313" key="5">
    <source>
        <dbReference type="Proteomes" id="UP001595613"/>
    </source>
</evidence>
<evidence type="ECO:0000256" key="1">
    <source>
        <dbReference type="ARBA" id="ARBA00006484"/>
    </source>
</evidence>
<dbReference type="PANTHER" id="PTHR43669:SF3">
    <property type="entry name" value="ALCOHOL DEHYDROGENASE, PUTATIVE (AFU_ORTHOLOGUE AFUA_3G03445)-RELATED"/>
    <property type="match status" value="1"/>
</dbReference>
<dbReference type="SUPFAM" id="SSF51735">
    <property type="entry name" value="NAD(P)-binding Rossmann-fold domains"/>
    <property type="match status" value="1"/>
</dbReference>
<dbReference type="NCBIfam" id="NF005559">
    <property type="entry name" value="PRK07231.1"/>
    <property type="match status" value="1"/>
</dbReference>
<dbReference type="EMBL" id="JBHRYD010000013">
    <property type="protein sequence ID" value="MFC3705986.1"/>
    <property type="molecule type" value="Genomic_DNA"/>
</dbReference>
<accession>A0ABV7X340</accession>
<comment type="caution">
    <text evidence="4">The sequence shown here is derived from an EMBL/GenBank/DDBJ whole genome shotgun (WGS) entry which is preliminary data.</text>
</comment>
<dbReference type="PANTHER" id="PTHR43669">
    <property type="entry name" value="5-KETO-D-GLUCONATE 5-REDUCTASE"/>
    <property type="match status" value="1"/>
</dbReference>
<evidence type="ECO:0000259" key="3">
    <source>
        <dbReference type="SMART" id="SM00822"/>
    </source>
</evidence>
<organism evidence="4 5">
    <name type="scientific">Devosia honganensis</name>
    <dbReference type="NCBI Taxonomy" id="1610527"/>
    <lineage>
        <taxon>Bacteria</taxon>
        <taxon>Pseudomonadati</taxon>
        <taxon>Pseudomonadota</taxon>
        <taxon>Alphaproteobacteria</taxon>
        <taxon>Hyphomicrobiales</taxon>
        <taxon>Devosiaceae</taxon>
        <taxon>Devosia</taxon>
    </lineage>
</organism>
<dbReference type="RefSeq" id="WP_380097987.1">
    <property type="nucleotide sequence ID" value="NZ_JBHRYD010000013.1"/>
</dbReference>
<keyword evidence="5" id="KW-1185">Reference proteome</keyword>
<feature type="domain" description="Ketoreductase" evidence="3">
    <location>
        <begin position="7"/>
        <end position="191"/>
    </location>
</feature>
<dbReference type="PRINTS" id="PR00080">
    <property type="entry name" value="SDRFAMILY"/>
</dbReference>
<dbReference type="CDD" id="cd05233">
    <property type="entry name" value="SDR_c"/>
    <property type="match status" value="1"/>
</dbReference>
<reference evidence="5" key="1">
    <citation type="journal article" date="2019" name="Int. J. Syst. Evol. Microbiol.">
        <title>The Global Catalogue of Microorganisms (GCM) 10K type strain sequencing project: providing services to taxonomists for standard genome sequencing and annotation.</title>
        <authorList>
            <consortium name="The Broad Institute Genomics Platform"/>
            <consortium name="The Broad Institute Genome Sequencing Center for Infectious Disease"/>
            <person name="Wu L."/>
            <person name="Ma J."/>
        </authorList>
    </citation>
    <scope>NUCLEOTIDE SEQUENCE [LARGE SCALE GENOMIC DNA]</scope>
    <source>
        <strain evidence="5">KCTC 42281</strain>
    </source>
</reference>